<dbReference type="FunFam" id="3.40.50.2000:FF:000043">
    <property type="entry name" value="UDP-N-acetylglucosamine 2-epimerase"/>
    <property type="match status" value="1"/>
</dbReference>
<dbReference type="AlphaFoldDB" id="A0A0R2LAG0"/>
<accession>A0A0R2LAG0</accession>
<keyword evidence="1 5" id="KW-0413">Isomerase</keyword>
<keyword evidence="8" id="KW-1185">Reference proteome</keyword>
<proteinExistence type="inferred from homology"/>
<dbReference type="Gene3D" id="3.40.50.2000">
    <property type="entry name" value="Glycogen Phosphorylase B"/>
    <property type="match status" value="2"/>
</dbReference>
<sequence length="383" mass="43422">MEKMDKIKIMTVFGTRPEAIKMAPLIKEMQKRPDEFEPITVVTAQHREMLDQVLGIFDIKPDYDLNIMHQGQTLNDITTDVLQKLDQVIAQAQPDIVLVHGDTTTTFAASIATFYAQKTLGHVEAGLRTWNKYSPYPEEMNRQMTDVLSDLYFAPTKQSQANLLQENHPQDKIFVTGNTAIDALNETVRKDYHHSALDEIAAGHRMILVTMHRRESQGEPMRQVFSAMRQVLKERPDVEIVYPVHLSPAVREIAHEVFDGIDRVHLIEPQDVIDFHNLSARSYFIMTDSGGVQEEAPSLGKPVLVLRDTTERPEGVSAGTLKLVGTDYDQVKTEMLNLLDDEKSYRAMSEASNPYGDGQASQRILAAIKYHFGMQKKRPTDFK</sequence>
<organism evidence="7 8">
    <name type="scientific">Ligilactobacillus pobuzihii</name>
    <dbReference type="NCBI Taxonomy" id="449659"/>
    <lineage>
        <taxon>Bacteria</taxon>
        <taxon>Bacillati</taxon>
        <taxon>Bacillota</taxon>
        <taxon>Bacilli</taxon>
        <taxon>Lactobacillales</taxon>
        <taxon>Lactobacillaceae</taxon>
        <taxon>Ligilactobacillus</taxon>
    </lineage>
</organism>
<evidence type="ECO:0000313" key="8">
    <source>
        <dbReference type="Proteomes" id="UP000051886"/>
    </source>
</evidence>
<dbReference type="Pfam" id="PF02350">
    <property type="entry name" value="Epimerase_2"/>
    <property type="match status" value="1"/>
</dbReference>
<name>A0A0R2LAG0_9LACO</name>
<dbReference type="InterPro" id="IPR029767">
    <property type="entry name" value="WecB-like"/>
</dbReference>
<evidence type="ECO:0000256" key="3">
    <source>
        <dbReference type="ARBA" id="ARBA00038858"/>
    </source>
</evidence>
<dbReference type="PANTHER" id="PTHR43174">
    <property type="entry name" value="UDP-N-ACETYLGLUCOSAMINE 2-EPIMERASE"/>
    <property type="match status" value="1"/>
</dbReference>
<evidence type="ECO:0000256" key="5">
    <source>
        <dbReference type="RuleBase" id="RU003513"/>
    </source>
</evidence>
<dbReference type="SUPFAM" id="SSF53756">
    <property type="entry name" value="UDP-Glycosyltransferase/glycogen phosphorylase"/>
    <property type="match status" value="1"/>
</dbReference>
<dbReference type="EC" id="5.1.3.14" evidence="3"/>
<dbReference type="InterPro" id="IPR003331">
    <property type="entry name" value="UDP_GlcNAc_Epimerase_2_dom"/>
</dbReference>
<evidence type="ECO:0000256" key="4">
    <source>
        <dbReference type="ARBA" id="ARBA00079400"/>
    </source>
</evidence>
<dbReference type="PANTHER" id="PTHR43174:SF2">
    <property type="entry name" value="UDP-N-ACETYLGLUCOSAMINE 2-EPIMERASE"/>
    <property type="match status" value="1"/>
</dbReference>
<dbReference type="STRING" id="449659.IV66_GL001804"/>
<dbReference type="Proteomes" id="UP000051886">
    <property type="component" value="Unassembled WGS sequence"/>
</dbReference>
<gene>
    <name evidence="7" type="ORF">IV66_GL001804</name>
</gene>
<reference evidence="7 8" key="1">
    <citation type="journal article" date="2015" name="Genome Announc.">
        <title>Expanding the biotechnology potential of lactobacilli through comparative genomics of 213 strains and associated genera.</title>
        <authorList>
            <person name="Sun Z."/>
            <person name="Harris H.M."/>
            <person name="McCann A."/>
            <person name="Guo C."/>
            <person name="Argimon S."/>
            <person name="Zhang W."/>
            <person name="Yang X."/>
            <person name="Jeffery I.B."/>
            <person name="Cooney J.C."/>
            <person name="Kagawa T.F."/>
            <person name="Liu W."/>
            <person name="Song Y."/>
            <person name="Salvetti E."/>
            <person name="Wrobel A."/>
            <person name="Rasinkangas P."/>
            <person name="Parkhill J."/>
            <person name="Rea M.C."/>
            <person name="O'Sullivan O."/>
            <person name="Ritari J."/>
            <person name="Douillard F.P."/>
            <person name="Paul Ross R."/>
            <person name="Yang R."/>
            <person name="Briner A.E."/>
            <person name="Felis G.E."/>
            <person name="de Vos W.M."/>
            <person name="Barrangou R."/>
            <person name="Klaenhammer T.R."/>
            <person name="Caufield P.W."/>
            <person name="Cui Y."/>
            <person name="Zhang H."/>
            <person name="O'Toole P.W."/>
        </authorList>
    </citation>
    <scope>NUCLEOTIDE SEQUENCE [LARGE SCALE GENOMIC DNA]</scope>
    <source>
        <strain evidence="7 8">NBRC 103219</strain>
    </source>
</reference>
<dbReference type="CDD" id="cd03786">
    <property type="entry name" value="GTB_UDP-GlcNAc_2-Epimerase"/>
    <property type="match status" value="1"/>
</dbReference>
<evidence type="ECO:0000259" key="6">
    <source>
        <dbReference type="Pfam" id="PF02350"/>
    </source>
</evidence>
<feature type="domain" description="UDP-N-acetylglucosamine 2-epimerase" evidence="6">
    <location>
        <begin position="28"/>
        <end position="369"/>
    </location>
</feature>
<dbReference type="PATRIC" id="fig|449659.4.peg.1845"/>
<protein>
    <recommendedName>
        <fullName evidence="3">UDP-N-acetylglucosamine 2-epimerase (non-hydrolyzing)</fullName>
        <ecNumber evidence="3">5.1.3.14</ecNumber>
    </recommendedName>
    <alternativeName>
        <fullName evidence="4">UDP-GlcNAc-2-epimerase</fullName>
    </alternativeName>
</protein>
<evidence type="ECO:0000256" key="2">
    <source>
        <dbReference type="ARBA" id="ARBA00038209"/>
    </source>
</evidence>
<comment type="similarity">
    <text evidence="2 5">Belongs to the UDP-N-acetylglucosamine 2-epimerase family.</text>
</comment>
<dbReference type="GO" id="GO:0008761">
    <property type="term" value="F:UDP-N-acetylglucosamine 2-epimerase activity"/>
    <property type="evidence" value="ECO:0007669"/>
    <property type="project" value="UniProtKB-EC"/>
</dbReference>
<dbReference type="NCBIfam" id="TIGR00236">
    <property type="entry name" value="wecB"/>
    <property type="match status" value="1"/>
</dbReference>
<evidence type="ECO:0000313" key="7">
    <source>
        <dbReference type="EMBL" id="KRN98818.1"/>
    </source>
</evidence>
<comment type="caution">
    <text evidence="7">The sequence shown here is derived from an EMBL/GenBank/DDBJ whole genome shotgun (WGS) entry which is preliminary data.</text>
</comment>
<evidence type="ECO:0000256" key="1">
    <source>
        <dbReference type="ARBA" id="ARBA00023235"/>
    </source>
</evidence>
<dbReference type="EMBL" id="JQCN01000040">
    <property type="protein sequence ID" value="KRN98818.1"/>
    <property type="molecule type" value="Genomic_DNA"/>
</dbReference>